<proteinExistence type="predicted"/>
<protein>
    <recommendedName>
        <fullName evidence="3">MIP18 family-like domain-containing protein</fullName>
    </recommendedName>
</protein>
<reference evidence="2" key="1">
    <citation type="journal article" date="2014" name="Front. Microbiol.">
        <title>High frequency of phylogenetically diverse reductive dehalogenase-homologous genes in deep subseafloor sedimentary metagenomes.</title>
        <authorList>
            <person name="Kawai M."/>
            <person name="Futagami T."/>
            <person name="Toyoda A."/>
            <person name="Takaki Y."/>
            <person name="Nishi S."/>
            <person name="Hori S."/>
            <person name="Arai W."/>
            <person name="Tsubouchi T."/>
            <person name="Morono Y."/>
            <person name="Uchiyama I."/>
            <person name="Ito T."/>
            <person name="Fujiyama A."/>
            <person name="Inagaki F."/>
            <person name="Takami H."/>
        </authorList>
    </citation>
    <scope>NUCLEOTIDE SEQUENCE</scope>
    <source>
        <strain evidence="2">Expedition CK06-06</strain>
    </source>
</reference>
<organism evidence="2">
    <name type="scientific">marine sediment metagenome</name>
    <dbReference type="NCBI Taxonomy" id="412755"/>
    <lineage>
        <taxon>unclassified sequences</taxon>
        <taxon>metagenomes</taxon>
        <taxon>ecological metagenomes</taxon>
    </lineage>
</organism>
<gene>
    <name evidence="2" type="ORF">S01H1_80481</name>
</gene>
<comment type="caution">
    <text evidence="2">The sequence shown here is derived from an EMBL/GenBank/DDBJ whole genome shotgun (WGS) entry which is preliminary data.</text>
</comment>
<dbReference type="EMBL" id="BARS01054353">
    <property type="protein sequence ID" value="GAG48026.1"/>
    <property type="molecule type" value="Genomic_DNA"/>
</dbReference>
<accession>X0ZI93</accession>
<evidence type="ECO:0000313" key="2">
    <source>
        <dbReference type="EMBL" id="GAG48026.1"/>
    </source>
</evidence>
<sequence>MTGARAVLSVEDINQRIEQEVTALPQVQESKASVTARDKGLAVALTLVLGPDANVPEVTEAACRVTQETIEQKIGVALVGLPKVQITFSPPEEKPAPTPEGEQEEPRPPLS</sequence>
<evidence type="ECO:0000256" key="1">
    <source>
        <dbReference type="SAM" id="MobiDB-lite"/>
    </source>
</evidence>
<name>X0ZI93_9ZZZZ</name>
<dbReference type="AlphaFoldDB" id="X0ZI93"/>
<evidence type="ECO:0008006" key="3">
    <source>
        <dbReference type="Google" id="ProtNLM"/>
    </source>
</evidence>
<feature type="region of interest" description="Disordered" evidence="1">
    <location>
        <begin position="87"/>
        <end position="111"/>
    </location>
</feature>